<dbReference type="Gene3D" id="1.10.10.60">
    <property type="entry name" value="Homeodomain-like"/>
    <property type="match status" value="2"/>
</dbReference>
<proteinExistence type="predicted"/>
<dbReference type="InterPro" id="IPR051552">
    <property type="entry name" value="HptR"/>
</dbReference>
<dbReference type="PRINTS" id="PR00032">
    <property type="entry name" value="HTHARAC"/>
</dbReference>
<name>A0A395VBI0_9FIRM</name>
<evidence type="ECO:0000313" key="14">
    <source>
        <dbReference type="Proteomes" id="UP000266172"/>
    </source>
</evidence>
<dbReference type="CDD" id="cd17536">
    <property type="entry name" value="REC_YesN-like"/>
    <property type="match status" value="1"/>
</dbReference>
<dbReference type="InterPro" id="IPR018062">
    <property type="entry name" value="HTH_AraC-typ_CS"/>
</dbReference>
<feature type="modified residue" description="4-aspartylphosphate" evidence="10">
    <location>
        <position position="55"/>
    </location>
</feature>
<dbReference type="GO" id="GO:0000160">
    <property type="term" value="P:phosphorelay signal transduction system"/>
    <property type="evidence" value="ECO:0007669"/>
    <property type="project" value="UniProtKB-KW"/>
</dbReference>
<evidence type="ECO:0000256" key="3">
    <source>
        <dbReference type="ARBA" id="ARBA00022490"/>
    </source>
</evidence>
<evidence type="ECO:0000256" key="10">
    <source>
        <dbReference type="PROSITE-ProRule" id="PRU00169"/>
    </source>
</evidence>
<evidence type="ECO:0000256" key="8">
    <source>
        <dbReference type="ARBA" id="ARBA00023163"/>
    </source>
</evidence>
<feature type="domain" description="Response regulatory" evidence="12">
    <location>
        <begin position="3"/>
        <end position="120"/>
    </location>
</feature>
<dbReference type="GO" id="GO:0005737">
    <property type="term" value="C:cytoplasm"/>
    <property type="evidence" value="ECO:0007669"/>
    <property type="project" value="UniProtKB-SubCell"/>
</dbReference>
<keyword evidence="4 10" id="KW-0597">Phosphoprotein</keyword>
<comment type="subcellular location">
    <subcellularLocation>
        <location evidence="1">Cytoplasm</location>
    </subcellularLocation>
</comment>
<evidence type="ECO:0000256" key="4">
    <source>
        <dbReference type="ARBA" id="ARBA00022553"/>
    </source>
</evidence>
<gene>
    <name evidence="13" type="ORF">DWX93_08650</name>
</gene>
<dbReference type="PANTHER" id="PTHR42713:SF3">
    <property type="entry name" value="TRANSCRIPTIONAL REGULATORY PROTEIN HPTR"/>
    <property type="match status" value="1"/>
</dbReference>
<dbReference type="InterPro" id="IPR011006">
    <property type="entry name" value="CheY-like_superfamily"/>
</dbReference>
<feature type="domain" description="HTH araC/xylS-type" evidence="11">
    <location>
        <begin position="433"/>
        <end position="532"/>
    </location>
</feature>
<evidence type="ECO:0000256" key="7">
    <source>
        <dbReference type="ARBA" id="ARBA00023125"/>
    </source>
</evidence>
<dbReference type="SMART" id="SM00342">
    <property type="entry name" value="HTH_ARAC"/>
    <property type="match status" value="1"/>
</dbReference>
<comment type="function">
    <text evidence="9">May play the central regulatory role in sporulation. It may be an element of the effector pathway responsible for the activation of sporulation genes in response to nutritional stress. Spo0A may act in concert with spo0H (a sigma factor) to control the expression of some genes that are critical to the sporulation process.</text>
</comment>
<dbReference type="PROSITE" id="PS01124">
    <property type="entry name" value="HTH_ARAC_FAMILY_2"/>
    <property type="match status" value="1"/>
</dbReference>
<protein>
    <recommendedName>
        <fullName evidence="2">Stage 0 sporulation protein A homolog</fullName>
    </recommendedName>
</protein>
<keyword evidence="6" id="KW-0805">Transcription regulation</keyword>
<dbReference type="InterPro" id="IPR020449">
    <property type="entry name" value="Tscrpt_reg_AraC-type_HTH"/>
</dbReference>
<organism evidence="13 14">
    <name type="scientific">Roseburia hominis</name>
    <dbReference type="NCBI Taxonomy" id="301301"/>
    <lineage>
        <taxon>Bacteria</taxon>
        <taxon>Bacillati</taxon>
        <taxon>Bacillota</taxon>
        <taxon>Clostridia</taxon>
        <taxon>Lachnospirales</taxon>
        <taxon>Lachnospiraceae</taxon>
        <taxon>Roseburia</taxon>
    </lineage>
</organism>
<dbReference type="PANTHER" id="PTHR42713">
    <property type="entry name" value="HISTIDINE KINASE-RELATED"/>
    <property type="match status" value="1"/>
</dbReference>
<dbReference type="RefSeq" id="WP_118097311.1">
    <property type="nucleotide sequence ID" value="NZ_QRVL01000005.1"/>
</dbReference>
<keyword evidence="5" id="KW-0902">Two-component regulatory system</keyword>
<evidence type="ECO:0000256" key="2">
    <source>
        <dbReference type="ARBA" id="ARBA00018672"/>
    </source>
</evidence>
<accession>A0A395VBI0</accession>
<dbReference type="Pfam" id="PF00072">
    <property type="entry name" value="Response_reg"/>
    <property type="match status" value="1"/>
</dbReference>
<reference evidence="13 14" key="1">
    <citation type="submission" date="2018-08" db="EMBL/GenBank/DDBJ databases">
        <title>A genome reference for cultivated species of the human gut microbiota.</title>
        <authorList>
            <person name="Zou Y."/>
            <person name="Xue W."/>
            <person name="Luo G."/>
        </authorList>
    </citation>
    <scope>NUCLEOTIDE SEQUENCE [LARGE SCALE GENOMIC DNA]</scope>
    <source>
        <strain evidence="13 14">AF22-12AC</strain>
    </source>
</reference>
<evidence type="ECO:0000259" key="11">
    <source>
        <dbReference type="PROSITE" id="PS01124"/>
    </source>
</evidence>
<dbReference type="SMART" id="SM00448">
    <property type="entry name" value="REC"/>
    <property type="match status" value="1"/>
</dbReference>
<dbReference type="InterPro" id="IPR018060">
    <property type="entry name" value="HTH_AraC"/>
</dbReference>
<dbReference type="AlphaFoldDB" id="A0A395VBI0"/>
<dbReference type="InterPro" id="IPR001789">
    <property type="entry name" value="Sig_transdc_resp-reg_receiver"/>
</dbReference>
<dbReference type="PROSITE" id="PS50110">
    <property type="entry name" value="RESPONSE_REGULATORY"/>
    <property type="match status" value="1"/>
</dbReference>
<dbReference type="Proteomes" id="UP000266172">
    <property type="component" value="Unassembled WGS sequence"/>
</dbReference>
<dbReference type="SUPFAM" id="SSF52172">
    <property type="entry name" value="CheY-like"/>
    <property type="match status" value="1"/>
</dbReference>
<evidence type="ECO:0000313" key="13">
    <source>
        <dbReference type="EMBL" id="RGS40835.1"/>
    </source>
</evidence>
<keyword evidence="3" id="KW-0963">Cytoplasm</keyword>
<dbReference type="Gene3D" id="3.40.50.2300">
    <property type="match status" value="1"/>
</dbReference>
<dbReference type="GO" id="GO:0003700">
    <property type="term" value="F:DNA-binding transcription factor activity"/>
    <property type="evidence" value="ECO:0007669"/>
    <property type="project" value="InterPro"/>
</dbReference>
<keyword evidence="8" id="KW-0804">Transcription</keyword>
<dbReference type="InterPro" id="IPR009057">
    <property type="entry name" value="Homeodomain-like_sf"/>
</dbReference>
<evidence type="ECO:0000256" key="9">
    <source>
        <dbReference type="ARBA" id="ARBA00024867"/>
    </source>
</evidence>
<dbReference type="Pfam" id="PF12833">
    <property type="entry name" value="HTH_18"/>
    <property type="match status" value="1"/>
</dbReference>
<dbReference type="SUPFAM" id="SSF46689">
    <property type="entry name" value="Homeodomain-like"/>
    <property type="match status" value="2"/>
</dbReference>
<sequence>MLKVFLAEDEIVMREGIKNNIDWQGEGFEFVGDAGDGELAYPIIQKTRPDILITDIKMPFMDGLELSRLVKHELPETKIILLSGYDEFQYAKEAIDIGITDYLVKPVTGAQLIGTLKKIGQKIEEERGKQKQQAPEEARSAGRQRLFRHMVSGKHTYASVFQEAKELGLELIAEQYNIMMLQLFSEEKEDVLPEKIKAFEQELEKYMEQSGNLIVAKQSRAEYDFVLKGTGQQSLAETTEQVKSLLAEYFRRETAVEYVAALGTPVERFSELQQCYRQTNLCFSRRYSVERNQILEEETPGETAAEVLEDVKLGELNISSLSQRQAEAFLYTGTREEVSGFVEDYFAQLGDSNVKSIFLRQYVVMDLYVTAVSVLEKSGYKSRDLVERCGDAKEMAAYLTTVEQTREYIKKLFSAVLDLRSEAVDGKYDGIMQKAKTYINDHFEKDGISLNMVAAEVNLSPSHFSTVFGQEMGETFVEYLTRIRMEKAKELLRTTGKKVTEIAFEVGYRDAHYFSNLFKKTQGCTPGEYRSRG</sequence>
<evidence type="ECO:0000256" key="1">
    <source>
        <dbReference type="ARBA" id="ARBA00004496"/>
    </source>
</evidence>
<comment type="caution">
    <text evidence="13">The sequence shown here is derived from an EMBL/GenBank/DDBJ whole genome shotgun (WGS) entry which is preliminary data.</text>
</comment>
<dbReference type="PROSITE" id="PS00041">
    <property type="entry name" value="HTH_ARAC_FAMILY_1"/>
    <property type="match status" value="1"/>
</dbReference>
<dbReference type="GO" id="GO:0043565">
    <property type="term" value="F:sequence-specific DNA binding"/>
    <property type="evidence" value="ECO:0007669"/>
    <property type="project" value="InterPro"/>
</dbReference>
<evidence type="ECO:0000259" key="12">
    <source>
        <dbReference type="PROSITE" id="PS50110"/>
    </source>
</evidence>
<dbReference type="EMBL" id="QRVL01000005">
    <property type="protein sequence ID" value="RGS40835.1"/>
    <property type="molecule type" value="Genomic_DNA"/>
</dbReference>
<evidence type="ECO:0000256" key="6">
    <source>
        <dbReference type="ARBA" id="ARBA00023015"/>
    </source>
</evidence>
<keyword evidence="7" id="KW-0238">DNA-binding</keyword>
<evidence type="ECO:0000256" key="5">
    <source>
        <dbReference type="ARBA" id="ARBA00023012"/>
    </source>
</evidence>